<sequence>MMGLDVFVVGAQGATGLVLIVASEVFEAKIAQRTLNYSQGLKEIGKILFTGTALTVVGETAKDDAGKVRIQRPNKGLFYIFPKNIDLSITTFGKWARVLAVARQAYN</sequence>
<evidence type="ECO:0000256" key="8">
    <source>
        <dbReference type="ARBA" id="ARBA00022786"/>
    </source>
</evidence>
<keyword evidence="10" id="KW-1133">Transmembrane helix</keyword>
<evidence type="ECO:0000259" key="12">
    <source>
        <dbReference type="Pfam" id="PF12483"/>
    </source>
</evidence>
<comment type="caution">
    <text evidence="13">The sequence shown here is derived from an EMBL/GenBank/DDBJ whole genome shotgun (WGS) entry which is preliminary data.</text>
</comment>
<feature type="domain" description="E3 Ubiquitin ligase MUL1-like" evidence="12">
    <location>
        <begin position="34"/>
        <end position="102"/>
    </location>
</feature>
<dbReference type="GO" id="GO:0016567">
    <property type="term" value="P:protein ubiquitination"/>
    <property type="evidence" value="ECO:0007669"/>
    <property type="project" value="InterPro"/>
</dbReference>
<dbReference type="GO" id="GO:0016020">
    <property type="term" value="C:membrane"/>
    <property type="evidence" value="ECO:0007669"/>
    <property type="project" value="UniProtKB-SubCell"/>
</dbReference>
<keyword evidence="9" id="KW-0862">Zinc</keyword>
<keyword evidence="11" id="KW-0472">Membrane</keyword>
<name>A0A8J5BWX4_ZINOF</name>
<comment type="subcellular location">
    <subcellularLocation>
        <location evidence="2">Membrane</location>
        <topology evidence="2">Multi-pass membrane protein</topology>
    </subcellularLocation>
</comment>
<organism evidence="13 14">
    <name type="scientific">Zingiber officinale</name>
    <name type="common">Ginger</name>
    <name type="synonym">Amomum zingiber</name>
    <dbReference type="NCBI Taxonomy" id="94328"/>
    <lineage>
        <taxon>Eukaryota</taxon>
        <taxon>Viridiplantae</taxon>
        <taxon>Streptophyta</taxon>
        <taxon>Embryophyta</taxon>
        <taxon>Tracheophyta</taxon>
        <taxon>Spermatophyta</taxon>
        <taxon>Magnoliopsida</taxon>
        <taxon>Liliopsida</taxon>
        <taxon>Zingiberales</taxon>
        <taxon>Zingiberaceae</taxon>
        <taxon>Zingiber</taxon>
    </lineage>
</organism>
<accession>A0A8J5BWX4</accession>
<evidence type="ECO:0000256" key="6">
    <source>
        <dbReference type="ARBA" id="ARBA00022723"/>
    </source>
</evidence>
<dbReference type="InterPro" id="IPR044231">
    <property type="entry name" value="SP1/SPL1"/>
</dbReference>
<keyword evidence="7" id="KW-0863">Zinc-finger</keyword>
<reference evidence="13 14" key="1">
    <citation type="submission" date="2020-08" db="EMBL/GenBank/DDBJ databases">
        <title>Plant Genome Project.</title>
        <authorList>
            <person name="Zhang R.-G."/>
        </authorList>
    </citation>
    <scope>NUCLEOTIDE SEQUENCE [LARGE SCALE GENOMIC DNA]</scope>
    <source>
        <tissue evidence="13">Rhizome</tissue>
    </source>
</reference>
<evidence type="ECO:0000256" key="7">
    <source>
        <dbReference type="ARBA" id="ARBA00022771"/>
    </source>
</evidence>
<evidence type="ECO:0000313" key="13">
    <source>
        <dbReference type="EMBL" id="KAG6466582.1"/>
    </source>
</evidence>
<evidence type="ECO:0000313" key="14">
    <source>
        <dbReference type="Proteomes" id="UP000734854"/>
    </source>
</evidence>
<evidence type="ECO:0000256" key="2">
    <source>
        <dbReference type="ARBA" id="ARBA00004141"/>
    </source>
</evidence>
<keyword evidence="5" id="KW-0812">Transmembrane</keyword>
<proteinExistence type="predicted"/>
<keyword evidence="8" id="KW-0833">Ubl conjugation pathway</keyword>
<dbReference type="InterPro" id="IPR022170">
    <property type="entry name" value="MUL1-like"/>
</dbReference>
<dbReference type="EC" id="2.3.2.27" evidence="3"/>
<dbReference type="PANTHER" id="PTHR47568:SF2">
    <property type="entry name" value="E3 UBIQUITIN-PROTEIN LIGASE SP1-RELATED"/>
    <property type="match status" value="1"/>
</dbReference>
<keyword evidence="4" id="KW-0808">Transferase</keyword>
<evidence type="ECO:0000256" key="11">
    <source>
        <dbReference type="ARBA" id="ARBA00023136"/>
    </source>
</evidence>
<dbReference type="GO" id="GO:0061630">
    <property type="term" value="F:ubiquitin protein ligase activity"/>
    <property type="evidence" value="ECO:0007669"/>
    <property type="project" value="UniProtKB-EC"/>
</dbReference>
<dbReference type="Proteomes" id="UP000734854">
    <property type="component" value="Unassembled WGS sequence"/>
</dbReference>
<dbReference type="Pfam" id="PF12483">
    <property type="entry name" value="GIDE"/>
    <property type="match status" value="1"/>
</dbReference>
<gene>
    <name evidence="13" type="ORF">ZIOFF_075613</name>
</gene>
<evidence type="ECO:0000256" key="3">
    <source>
        <dbReference type="ARBA" id="ARBA00012483"/>
    </source>
</evidence>
<comment type="catalytic activity">
    <reaction evidence="1">
        <text>S-ubiquitinyl-[E2 ubiquitin-conjugating enzyme]-L-cysteine + [acceptor protein]-L-lysine = [E2 ubiquitin-conjugating enzyme]-L-cysteine + N(6)-ubiquitinyl-[acceptor protein]-L-lysine.</text>
        <dbReference type="EC" id="2.3.2.27"/>
    </reaction>
</comment>
<evidence type="ECO:0000256" key="4">
    <source>
        <dbReference type="ARBA" id="ARBA00022679"/>
    </source>
</evidence>
<evidence type="ECO:0000256" key="5">
    <source>
        <dbReference type="ARBA" id="ARBA00022692"/>
    </source>
</evidence>
<dbReference type="PANTHER" id="PTHR47568">
    <property type="match status" value="1"/>
</dbReference>
<dbReference type="AlphaFoldDB" id="A0A8J5BWX4"/>
<evidence type="ECO:0000256" key="9">
    <source>
        <dbReference type="ARBA" id="ARBA00022833"/>
    </source>
</evidence>
<evidence type="ECO:0000256" key="10">
    <source>
        <dbReference type="ARBA" id="ARBA00022989"/>
    </source>
</evidence>
<dbReference type="GO" id="GO:0008270">
    <property type="term" value="F:zinc ion binding"/>
    <property type="evidence" value="ECO:0007669"/>
    <property type="project" value="UniProtKB-KW"/>
</dbReference>
<keyword evidence="6" id="KW-0479">Metal-binding</keyword>
<evidence type="ECO:0000256" key="1">
    <source>
        <dbReference type="ARBA" id="ARBA00000900"/>
    </source>
</evidence>
<dbReference type="EMBL" id="JACMSC010000148">
    <property type="protein sequence ID" value="KAG6466582.1"/>
    <property type="molecule type" value="Genomic_DNA"/>
</dbReference>
<keyword evidence="14" id="KW-1185">Reference proteome</keyword>
<protein>
    <recommendedName>
        <fullName evidence="3">RING-type E3 ubiquitin transferase</fullName>
        <ecNumber evidence="3">2.3.2.27</ecNumber>
    </recommendedName>
</protein>